<organism evidence="1 2">
    <name type="scientific">Brasilonema sennae CENA114</name>
    <dbReference type="NCBI Taxonomy" id="415709"/>
    <lineage>
        <taxon>Bacteria</taxon>
        <taxon>Bacillati</taxon>
        <taxon>Cyanobacteriota</taxon>
        <taxon>Cyanophyceae</taxon>
        <taxon>Nostocales</taxon>
        <taxon>Scytonemataceae</taxon>
        <taxon>Brasilonema</taxon>
        <taxon>Bromeliae group (in: Brasilonema)</taxon>
    </lineage>
</organism>
<reference evidence="1 2" key="1">
    <citation type="submission" date="2018-06" db="EMBL/GenBank/DDBJ databases">
        <title>Comparative genomics of Brasilonema spp. strains.</title>
        <authorList>
            <person name="Alvarenga D.O."/>
            <person name="Fiore M.F."/>
            <person name="Varani A.M."/>
        </authorList>
    </citation>
    <scope>NUCLEOTIDE SEQUENCE [LARGE SCALE GENOMIC DNA]</scope>
    <source>
        <strain evidence="1 2">CENA114</strain>
    </source>
</reference>
<dbReference type="KEGG" id="bsen:DP114_20540"/>
<dbReference type="AlphaFoldDB" id="A0A856ML94"/>
<dbReference type="EMBL" id="CP030118">
    <property type="protein sequence ID" value="QDL09957.1"/>
    <property type="molecule type" value="Genomic_DNA"/>
</dbReference>
<protein>
    <submittedName>
        <fullName evidence="1">Uncharacterized protein</fullName>
    </submittedName>
</protein>
<keyword evidence="2" id="KW-1185">Reference proteome</keyword>
<name>A0A856ML94_9CYAN</name>
<sequence length="77" mass="7743">MNPLFTEIAASQATSVVGGYAKSTDSTSYSNQATLGGTVAASTEVPTGTYSTALNGSVEANDQNTTSSLNISAVISY</sequence>
<evidence type="ECO:0000313" key="2">
    <source>
        <dbReference type="Proteomes" id="UP000503129"/>
    </source>
</evidence>
<evidence type="ECO:0000313" key="1">
    <source>
        <dbReference type="EMBL" id="QDL09957.1"/>
    </source>
</evidence>
<proteinExistence type="predicted"/>
<dbReference type="RefSeq" id="WP_171976975.1">
    <property type="nucleotide sequence ID" value="NZ_CAWOXK010000001.1"/>
</dbReference>
<dbReference type="Proteomes" id="UP000503129">
    <property type="component" value="Chromosome"/>
</dbReference>
<accession>A0A856ML94</accession>
<gene>
    <name evidence="1" type="ORF">DP114_20540</name>
</gene>